<comment type="caution">
    <text evidence="1">The sequence shown here is derived from an EMBL/GenBank/DDBJ whole genome shotgun (WGS) entry which is preliminary data.</text>
</comment>
<sequence>MTTPHLPDDCIYYILKHLQNNHSTLFECLLVNRFWCKVTVPLLYMSPFETIDKRHNYSIIMTLITCLNKAEIVQLRNQLNFINVQNIKINIEYKPLFDYTKYIEIYNDTIINLIIFNWFNRHLNLIDYQRKGMLDNFISTFHQSMLNQCVNIKQLNISLIQFEKENFNIQFIKNFSSNLLKLTCLNLKNFNEINNEVVLEFLNSIENNCLNLRKLELSLYKSYPLETLTGKLCSIIQQQQHLNIIKLSHCDFILDDIFLSLEFQRFSLTYFEFSYTNFSHASFKDFIDLSNLKYLKFYGCKEISLENCEILKFASFNLKELILQYNSWKSNITISMIKYLGISLQRLLVSDKTTIQIIQTISNYCLNLSTLEIKIETNTDISIFPYLKNLNIKILNIQIFINNNNMGDWFISLANSLPTSVEEISFHSITLFHSSYFKILLDNCHGYLVTINLNDYINLYNLKAVLDYAERSNHHLRSLGIRMIGTRLNEEESQLLNKIKEKGVNVMEFNSIYKETDYVYL</sequence>
<dbReference type="EMBL" id="CAJVPQ010000673">
    <property type="protein sequence ID" value="CAG8501545.1"/>
    <property type="molecule type" value="Genomic_DNA"/>
</dbReference>
<dbReference type="SUPFAM" id="SSF52047">
    <property type="entry name" value="RNI-like"/>
    <property type="match status" value="1"/>
</dbReference>
<reference evidence="1" key="1">
    <citation type="submission" date="2021-06" db="EMBL/GenBank/DDBJ databases">
        <authorList>
            <person name="Kallberg Y."/>
            <person name="Tangrot J."/>
            <person name="Rosling A."/>
        </authorList>
    </citation>
    <scope>NUCLEOTIDE SEQUENCE</scope>
    <source>
        <strain evidence="1">UK204</strain>
    </source>
</reference>
<organism evidence="1 2">
    <name type="scientific">Funneliformis caledonium</name>
    <dbReference type="NCBI Taxonomy" id="1117310"/>
    <lineage>
        <taxon>Eukaryota</taxon>
        <taxon>Fungi</taxon>
        <taxon>Fungi incertae sedis</taxon>
        <taxon>Mucoromycota</taxon>
        <taxon>Glomeromycotina</taxon>
        <taxon>Glomeromycetes</taxon>
        <taxon>Glomerales</taxon>
        <taxon>Glomeraceae</taxon>
        <taxon>Funneliformis</taxon>
    </lineage>
</organism>
<gene>
    <name evidence="1" type="ORF">FCALED_LOCUS3731</name>
</gene>
<proteinExistence type="predicted"/>
<dbReference type="OrthoDB" id="2345050at2759"/>
<name>A0A9N9F0S7_9GLOM</name>
<dbReference type="InterPro" id="IPR032675">
    <property type="entry name" value="LRR_dom_sf"/>
</dbReference>
<dbReference type="AlphaFoldDB" id="A0A9N9F0S7"/>
<protein>
    <submittedName>
        <fullName evidence="1">14971_t:CDS:1</fullName>
    </submittedName>
</protein>
<evidence type="ECO:0000313" key="1">
    <source>
        <dbReference type="EMBL" id="CAG8501545.1"/>
    </source>
</evidence>
<keyword evidence="2" id="KW-1185">Reference proteome</keyword>
<evidence type="ECO:0000313" key="2">
    <source>
        <dbReference type="Proteomes" id="UP000789570"/>
    </source>
</evidence>
<accession>A0A9N9F0S7</accession>
<dbReference type="Proteomes" id="UP000789570">
    <property type="component" value="Unassembled WGS sequence"/>
</dbReference>
<dbReference type="Gene3D" id="3.80.10.10">
    <property type="entry name" value="Ribonuclease Inhibitor"/>
    <property type="match status" value="1"/>
</dbReference>